<organism evidence="3 4">
    <name type="scientific">Mucilaginibacter litoreus</name>
    <dbReference type="NCBI Taxonomy" id="1048221"/>
    <lineage>
        <taxon>Bacteria</taxon>
        <taxon>Pseudomonadati</taxon>
        <taxon>Bacteroidota</taxon>
        <taxon>Sphingobacteriia</taxon>
        <taxon>Sphingobacteriales</taxon>
        <taxon>Sphingobacteriaceae</taxon>
        <taxon>Mucilaginibacter</taxon>
    </lineage>
</organism>
<dbReference type="InterPro" id="IPR032465">
    <property type="entry name" value="ACMSD"/>
</dbReference>
<dbReference type="Proteomes" id="UP001597010">
    <property type="component" value="Unassembled WGS sequence"/>
</dbReference>
<dbReference type="EMBL" id="JBHTHZ010000005">
    <property type="protein sequence ID" value="MFD0793605.1"/>
    <property type="molecule type" value="Genomic_DNA"/>
</dbReference>
<dbReference type="SUPFAM" id="SSF51556">
    <property type="entry name" value="Metallo-dependent hydrolases"/>
    <property type="match status" value="1"/>
</dbReference>
<name>A0ABW3ARY6_9SPHI</name>
<proteinExistence type="predicted"/>
<dbReference type="PANTHER" id="PTHR21240">
    <property type="entry name" value="2-AMINO-3-CARBOXYLMUCONATE-6-SEMIALDEHYDE DECARBOXYLASE"/>
    <property type="match status" value="1"/>
</dbReference>
<protein>
    <submittedName>
        <fullName evidence="3">Amidohydrolase family protein</fullName>
    </submittedName>
</protein>
<dbReference type="Gene3D" id="3.20.20.140">
    <property type="entry name" value="Metal-dependent hydrolases"/>
    <property type="match status" value="1"/>
</dbReference>
<evidence type="ECO:0000256" key="1">
    <source>
        <dbReference type="ARBA" id="ARBA00023239"/>
    </source>
</evidence>
<comment type="caution">
    <text evidence="3">The sequence shown here is derived from an EMBL/GenBank/DDBJ whole genome shotgun (WGS) entry which is preliminary data.</text>
</comment>
<dbReference type="InterPro" id="IPR032466">
    <property type="entry name" value="Metal_Hydrolase"/>
</dbReference>
<dbReference type="PANTHER" id="PTHR21240:SF30">
    <property type="entry name" value="AMIDOHYDROLASE-RELATED DOMAIN-CONTAINING PROTEIN-RELATED"/>
    <property type="match status" value="1"/>
</dbReference>
<gene>
    <name evidence="3" type="ORF">ACFQZX_08245</name>
</gene>
<keyword evidence="4" id="KW-1185">Reference proteome</keyword>
<evidence type="ECO:0000313" key="4">
    <source>
        <dbReference type="Proteomes" id="UP001597010"/>
    </source>
</evidence>
<evidence type="ECO:0000259" key="2">
    <source>
        <dbReference type="Pfam" id="PF04909"/>
    </source>
</evidence>
<feature type="domain" description="Amidohydrolase-related" evidence="2">
    <location>
        <begin position="52"/>
        <end position="334"/>
    </location>
</feature>
<accession>A0ABW3ARY6</accession>
<sequence>MHHRLFIKDMRIVAIEEHVSFPELSYLLPDKVRAGKAPSGPAMQMMPKLEDISGERLRSMNESGISMQVLSVENTDVNLLDAGSAPAFATAYNNLLAAKIKDHPERFTAFAHLPMTAPDAAADELERVVKTYGFRGAMIRGHTNGEFLDAPKFAPIFERAERLGVPIYIHPGLPPKAVMDAYYSNVGDMQGPYDAIACWGWGWHSETAIHVLRLLAAGIFDRYPKLKIIIGHMGEMLPMMWARAERAFQPGSGGKNQRALSETFREQLFITTSGFFTQPPLQIALDTIGIDNILFSVDYPFSANQMGVDFLNNIHLPAEQFEKIAHGNADRILQLDNFQVDKID</sequence>
<evidence type="ECO:0000313" key="3">
    <source>
        <dbReference type="EMBL" id="MFD0793605.1"/>
    </source>
</evidence>
<keyword evidence="1" id="KW-0456">Lyase</keyword>
<dbReference type="Pfam" id="PF04909">
    <property type="entry name" value="Amidohydro_2"/>
    <property type="match status" value="1"/>
</dbReference>
<reference evidence="4" key="1">
    <citation type="journal article" date="2019" name="Int. J. Syst. Evol. Microbiol.">
        <title>The Global Catalogue of Microorganisms (GCM) 10K type strain sequencing project: providing services to taxonomists for standard genome sequencing and annotation.</title>
        <authorList>
            <consortium name="The Broad Institute Genomics Platform"/>
            <consortium name="The Broad Institute Genome Sequencing Center for Infectious Disease"/>
            <person name="Wu L."/>
            <person name="Ma J."/>
        </authorList>
    </citation>
    <scope>NUCLEOTIDE SEQUENCE [LARGE SCALE GENOMIC DNA]</scope>
    <source>
        <strain evidence="4">CCUG 61484</strain>
    </source>
</reference>
<dbReference type="InterPro" id="IPR006680">
    <property type="entry name" value="Amidohydro-rel"/>
</dbReference>